<dbReference type="Proteomes" id="UP000323597">
    <property type="component" value="Chromosome D12"/>
</dbReference>
<organism evidence="1 2">
    <name type="scientific">Gossypium mustelinum</name>
    <name type="common">Cotton</name>
    <name type="synonym">Gossypium caicoense</name>
    <dbReference type="NCBI Taxonomy" id="34275"/>
    <lineage>
        <taxon>Eukaryota</taxon>
        <taxon>Viridiplantae</taxon>
        <taxon>Streptophyta</taxon>
        <taxon>Embryophyta</taxon>
        <taxon>Tracheophyta</taxon>
        <taxon>Spermatophyta</taxon>
        <taxon>Magnoliopsida</taxon>
        <taxon>eudicotyledons</taxon>
        <taxon>Gunneridae</taxon>
        <taxon>Pentapetalae</taxon>
        <taxon>rosids</taxon>
        <taxon>malvids</taxon>
        <taxon>Malvales</taxon>
        <taxon>Malvaceae</taxon>
        <taxon>Malvoideae</taxon>
        <taxon>Gossypium</taxon>
    </lineage>
</organism>
<dbReference type="EMBL" id="CM017660">
    <property type="protein sequence ID" value="TYI52479.1"/>
    <property type="molecule type" value="Genomic_DNA"/>
</dbReference>
<accession>A0A5D2SHT3</accession>
<protein>
    <recommendedName>
        <fullName evidence="3">Reverse transcriptase zinc-binding domain-containing protein</fullName>
    </recommendedName>
</protein>
<sequence>MVGNLIWCDVCNPKDRGGVGISSSLMKNKALINKWFWRCVIDAKDVNHAANTSRLNTLFSRIQSCGAPFRLGEETCHGSKDRIIWKGTTTDEYTTRYSLTTIANSLALKAAHKFWSDLLNFFF</sequence>
<name>A0A5D2SHT3_GOSMU</name>
<evidence type="ECO:0000313" key="1">
    <source>
        <dbReference type="EMBL" id="TYI52479.1"/>
    </source>
</evidence>
<evidence type="ECO:0008006" key="3">
    <source>
        <dbReference type="Google" id="ProtNLM"/>
    </source>
</evidence>
<gene>
    <name evidence="1" type="ORF">E1A91_D12G251000v1</name>
</gene>
<keyword evidence="2" id="KW-1185">Reference proteome</keyword>
<reference evidence="1 2" key="1">
    <citation type="submission" date="2019-07" db="EMBL/GenBank/DDBJ databases">
        <title>WGS assembly of Gossypium mustelinum.</title>
        <authorList>
            <person name="Chen Z.J."/>
            <person name="Sreedasyam A."/>
            <person name="Ando A."/>
            <person name="Song Q."/>
            <person name="De L."/>
            <person name="Hulse-Kemp A."/>
            <person name="Ding M."/>
            <person name="Ye W."/>
            <person name="Kirkbride R."/>
            <person name="Jenkins J."/>
            <person name="Plott C."/>
            <person name="Lovell J."/>
            <person name="Lin Y.-M."/>
            <person name="Vaughn R."/>
            <person name="Liu B."/>
            <person name="Li W."/>
            <person name="Simpson S."/>
            <person name="Scheffler B."/>
            <person name="Saski C."/>
            <person name="Grover C."/>
            <person name="Hu G."/>
            <person name="Conover J."/>
            <person name="Carlson J."/>
            <person name="Shu S."/>
            <person name="Boston L."/>
            <person name="Williams M."/>
            <person name="Peterson D."/>
            <person name="Mcgee K."/>
            <person name="Jones D."/>
            <person name="Wendel J."/>
            <person name="Stelly D."/>
            <person name="Grimwood J."/>
            <person name="Schmutz J."/>
        </authorList>
    </citation>
    <scope>NUCLEOTIDE SEQUENCE [LARGE SCALE GENOMIC DNA]</scope>
    <source>
        <strain evidence="1">1408120.09</strain>
    </source>
</reference>
<proteinExistence type="predicted"/>
<evidence type="ECO:0000313" key="2">
    <source>
        <dbReference type="Proteomes" id="UP000323597"/>
    </source>
</evidence>
<dbReference type="AlphaFoldDB" id="A0A5D2SHT3"/>